<dbReference type="GO" id="GO:0016020">
    <property type="term" value="C:membrane"/>
    <property type="evidence" value="ECO:0007669"/>
    <property type="project" value="InterPro"/>
</dbReference>
<comment type="caution">
    <text evidence="1">The sequence shown here is derived from an EMBL/GenBank/DDBJ whole genome shotgun (WGS) entry which is preliminary data.</text>
</comment>
<dbReference type="AlphaFoldDB" id="A0A6L2N6T2"/>
<dbReference type="GO" id="GO:0009055">
    <property type="term" value="F:electron transfer activity"/>
    <property type="evidence" value="ECO:0007669"/>
    <property type="project" value="InterPro"/>
</dbReference>
<protein>
    <submittedName>
        <fullName evidence="1">Apocytochrome B, mitochondrial</fullName>
    </submittedName>
</protein>
<dbReference type="InterPro" id="IPR036150">
    <property type="entry name" value="Cyt_b/b6_C_sf"/>
</dbReference>
<reference evidence="1" key="1">
    <citation type="journal article" date="2019" name="Sci. Rep.">
        <title>Draft genome of Tanacetum cinerariifolium, the natural source of mosquito coil.</title>
        <authorList>
            <person name="Yamashiro T."/>
            <person name="Shiraishi A."/>
            <person name="Satake H."/>
            <person name="Nakayama K."/>
        </authorList>
    </citation>
    <scope>NUCLEOTIDE SEQUENCE</scope>
</reference>
<proteinExistence type="predicted"/>
<accession>A0A6L2N6T2</accession>
<sequence length="337" mass="38046">MKQRLQIFQYGSEFDPIAPNLYSPSDWVEISFLKYSLSERRLSAEALSSSTFDLNTFPSSPPFDSDAFQGQPSKELLPQIYQELERRMEEIGIDLPLGISVEYFTYHVLLGEDEAGVLDSTFLTEVLADLQQPGHIVSCFYRIRTTLRSDEILGGYSTSLLQLAALQQYGSNNPLGVHSEMDKIASYPYFYVKDVFKFSPDSPRNILVAFGGSLTTRLDRMNMNRSKGLPCHCSRLVFKRKEAASMMLWETGRREPLLEALYKCLRLLQAMATTYKERLESKLPASISGNWLGLVSSARTFCLARLPTHEFFRAGRQAGRTGTVEEVPQRAAATTLL</sequence>
<dbReference type="GO" id="GO:0016491">
    <property type="term" value="F:oxidoreductase activity"/>
    <property type="evidence" value="ECO:0007669"/>
    <property type="project" value="InterPro"/>
</dbReference>
<organism evidence="1">
    <name type="scientific">Tanacetum cinerariifolium</name>
    <name type="common">Dalmatian daisy</name>
    <name type="synonym">Chrysanthemum cinerariifolium</name>
    <dbReference type="NCBI Taxonomy" id="118510"/>
    <lineage>
        <taxon>Eukaryota</taxon>
        <taxon>Viridiplantae</taxon>
        <taxon>Streptophyta</taxon>
        <taxon>Embryophyta</taxon>
        <taxon>Tracheophyta</taxon>
        <taxon>Spermatophyta</taxon>
        <taxon>Magnoliopsida</taxon>
        <taxon>eudicotyledons</taxon>
        <taxon>Gunneridae</taxon>
        <taxon>Pentapetalae</taxon>
        <taxon>asterids</taxon>
        <taxon>campanulids</taxon>
        <taxon>Asterales</taxon>
        <taxon>Asteraceae</taxon>
        <taxon>Asteroideae</taxon>
        <taxon>Anthemideae</taxon>
        <taxon>Anthemidinae</taxon>
        <taxon>Tanacetum</taxon>
    </lineage>
</organism>
<dbReference type="EMBL" id="BKCJ010008375">
    <property type="protein sequence ID" value="GEU81893.1"/>
    <property type="molecule type" value="Genomic_DNA"/>
</dbReference>
<name>A0A6L2N6T2_TANCI</name>
<evidence type="ECO:0000313" key="1">
    <source>
        <dbReference type="EMBL" id="GEU81893.1"/>
    </source>
</evidence>
<dbReference type="SUPFAM" id="SSF81648">
    <property type="entry name" value="a domain/subunit of cytochrome bc1 complex (Ubiquinol-cytochrome c reductase)"/>
    <property type="match status" value="1"/>
</dbReference>
<gene>
    <name evidence="1" type="ORF">Tci_053871</name>
</gene>